<name>A0A1J4K8L9_9EUKA</name>
<accession>A0A1J4K8L9</accession>
<organism evidence="2 3">
    <name type="scientific">Tritrichomonas foetus</name>
    <dbReference type="NCBI Taxonomy" id="1144522"/>
    <lineage>
        <taxon>Eukaryota</taxon>
        <taxon>Metamonada</taxon>
        <taxon>Parabasalia</taxon>
        <taxon>Tritrichomonadida</taxon>
        <taxon>Tritrichomonadidae</taxon>
        <taxon>Tritrichomonas</taxon>
    </lineage>
</organism>
<dbReference type="Proteomes" id="UP000179807">
    <property type="component" value="Unassembled WGS sequence"/>
</dbReference>
<evidence type="ECO:0008006" key="4">
    <source>
        <dbReference type="Google" id="ProtNLM"/>
    </source>
</evidence>
<dbReference type="PANTHER" id="PTHR24114:SF2">
    <property type="entry name" value="F-BOX DOMAIN-CONTAINING PROTEIN-RELATED"/>
    <property type="match status" value="1"/>
</dbReference>
<dbReference type="PANTHER" id="PTHR24114">
    <property type="entry name" value="LEUCINE RICH REPEAT FAMILY PROTEIN"/>
    <property type="match status" value="1"/>
</dbReference>
<feature type="compositionally biased region" description="Basic and acidic residues" evidence="1">
    <location>
        <begin position="643"/>
        <end position="652"/>
    </location>
</feature>
<dbReference type="VEuPathDB" id="TrichDB:TRFO_05189"/>
<protein>
    <recommendedName>
        <fullName evidence="4">Leucine Rich Repeat family protein</fullName>
    </recommendedName>
</protein>
<dbReference type="InterPro" id="IPR032675">
    <property type="entry name" value="LRR_dom_sf"/>
</dbReference>
<dbReference type="SUPFAM" id="SSF52047">
    <property type="entry name" value="RNI-like"/>
    <property type="match status" value="2"/>
</dbReference>
<evidence type="ECO:0000313" key="3">
    <source>
        <dbReference type="Proteomes" id="UP000179807"/>
    </source>
</evidence>
<dbReference type="InterPro" id="IPR001611">
    <property type="entry name" value="Leu-rich_rpt"/>
</dbReference>
<feature type="compositionally biased region" description="Basic residues" evidence="1">
    <location>
        <begin position="653"/>
        <end position="668"/>
    </location>
</feature>
<sequence>MNLKQSGIIDSLFKAKIRDNGTESEYTEDEYHRFCSQLEKAFPVGTLDFTSQQIGMNILTKLTKVLRESKHIRSFKLYGNLIRDHGIHSLLQLLITNPKVVILDIGCNDFTNQAVPCLIDIILNTTITSLQIGATSLAWHNNKFNIQSLIDILIACNKSKRIKCLGLSGLKMSIRQGARRVSMAENLASFIRNDLTIRSLSIADCGFTPKDMETVAITGLLLNDRLKFLDLHNSALCDPYGTDFMRQIGSMRRLAYFDISNCQLTASAGVELAKSLKNNRSLVVLNLNGNQIGDAGFGEILKVLLDNQTLTEIDVTGNAIGPSVAPLLESVIKRNHVLYSLNMTNNLIGDDGAFAIASSIGENEGITKLSIASCRITDDGAIAICHALVSNTILRRLMINDNFLTRESGYQIIDALRGNEHLFVLDLTATQIDHFVIKAVNDLCVRNRQIQKETDLQPLKKQLIQLSIQQTKMPEAEMRLRNLENTLDDVVQKIVHKEGEIETRRIEADSKLKDLRKDIQDVEQLITEEKKTIQDLEEEGKKLQNEHKNTKKQTEDEIAREKSIIATYEEKCKKLDSEIKEAADEHQKKKDDLNKELEELQRILDETMEIMNDPDAVRNYEPPKLEFLMDKEDDPLFLVDQLDDLRAQEKGGKKNRKRSPKKGKKKGK</sequence>
<dbReference type="EMBL" id="MLAK01000693">
    <property type="protein sequence ID" value="OHT07555.1"/>
    <property type="molecule type" value="Genomic_DNA"/>
</dbReference>
<dbReference type="GeneID" id="94827050"/>
<keyword evidence="3" id="KW-1185">Reference proteome</keyword>
<dbReference type="Pfam" id="PF13516">
    <property type="entry name" value="LRR_6"/>
    <property type="match status" value="4"/>
</dbReference>
<feature type="region of interest" description="Disordered" evidence="1">
    <location>
        <begin position="538"/>
        <end position="557"/>
    </location>
</feature>
<dbReference type="Gene3D" id="3.80.10.10">
    <property type="entry name" value="Ribonuclease Inhibitor"/>
    <property type="match status" value="3"/>
</dbReference>
<feature type="region of interest" description="Disordered" evidence="1">
    <location>
        <begin position="640"/>
        <end position="668"/>
    </location>
</feature>
<dbReference type="RefSeq" id="XP_068360691.1">
    <property type="nucleotide sequence ID" value="XM_068492346.1"/>
</dbReference>
<gene>
    <name evidence="2" type="ORF">TRFO_05189</name>
</gene>
<evidence type="ECO:0000256" key="1">
    <source>
        <dbReference type="SAM" id="MobiDB-lite"/>
    </source>
</evidence>
<evidence type="ECO:0000313" key="2">
    <source>
        <dbReference type="EMBL" id="OHT07555.1"/>
    </source>
</evidence>
<comment type="caution">
    <text evidence="2">The sequence shown here is derived from an EMBL/GenBank/DDBJ whole genome shotgun (WGS) entry which is preliminary data.</text>
</comment>
<reference evidence="2" key="1">
    <citation type="submission" date="2016-10" db="EMBL/GenBank/DDBJ databases">
        <authorList>
            <person name="Benchimol M."/>
            <person name="Almeida L.G."/>
            <person name="Vasconcelos A.T."/>
            <person name="Perreira-Neves A."/>
            <person name="Rosa I.A."/>
            <person name="Tasca T."/>
            <person name="Bogo M.R."/>
            <person name="de Souza W."/>
        </authorList>
    </citation>
    <scope>NUCLEOTIDE SEQUENCE [LARGE SCALE GENOMIC DNA]</scope>
    <source>
        <strain evidence="2">K</strain>
    </source>
</reference>
<proteinExistence type="predicted"/>
<dbReference type="AlphaFoldDB" id="A0A1J4K8L9"/>
<dbReference type="SMART" id="SM00368">
    <property type="entry name" value="LRR_RI"/>
    <property type="match status" value="7"/>
</dbReference>
<dbReference type="InterPro" id="IPR052394">
    <property type="entry name" value="LRR-containing"/>
</dbReference>
<dbReference type="OrthoDB" id="120976at2759"/>